<dbReference type="InterPro" id="IPR020539">
    <property type="entry name" value="RNase_P_CS"/>
</dbReference>
<dbReference type="InterPro" id="IPR014721">
    <property type="entry name" value="Ribsml_uS5_D2-typ_fold_subgr"/>
</dbReference>
<evidence type="ECO:0000256" key="7">
    <source>
        <dbReference type="HAMAP-Rule" id="MF_00227"/>
    </source>
</evidence>
<keyword evidence="4 7" id="KW-0255">Endonuclease</keyword>
<dbReference type="EMBL" id="FOJU01000003">
    <property type="protein sequence ID" value="SFB00320.1"/>
    <property type="molecule type" value="Genomic_DNA"/>
</dbReference>
<keyword evidence="10" id="KW-1185">Reference proteome</keyword>
<dbReference type="PANTHER" id="PTHR33992:SF1">
    <property type="entry name" value="RIBONUCLEASE P PROTEIN COMPONENT"/>
    <property type="match status" value="1"/>
</dbReference>
<dbReference type="GO" id="GO:0042781">
    <property type="term" value="F:3'-tRNA processing endoribonuclease activity"/>
    <property type="evidence" value="ECO:0007669"/>
    <property type="project" value="TreeGrafter"/>
</dbReference>
<dbReference type="STRING" id="871651.SAMN05421688_2273"/>
<dbReference type="GO" id="GO:0004526">
    <property type="term" value="F:ribonuclease P activity"/>
    <property type="evidence" value="ECO:0007669"/>
    <property type="project" value="UniProtKB-UniRule"/>
</dbReference>
<keyword evidence="5 7" id="KW-0378">Hydrolase</keyword>
<evidence type="ECO:0000256" key="8">
    <source>
        <dbReference type="NCBIfam" id="TIGR00188"/>
    </source>
</evidence>
<evidence type="ECO:0000256" key="1">
    <source>
        <dbReference type="ARBA" id="ARBA00002663"/>
    </source>
</evidence>
<dbReference type="HAMAP" id="MF_00227">
    <property type="entry name" value="RNase_P"/>
    <property type="match status" value="1"/>
</dbReference>
<dbReference type="NCBIfam" id="TIGR00188">
    <property type="entry name" value="rnpA"/>
    <property type="match status" value="1"/>
</dbReference>
<dbReference type="SUPFAM" id="SSF54211">
    <property type="entry name" value="Ribosomal protein S5 domain 2-like"/>
    <property type="match status" value="1"/>
</dbReference>
<proteinExistence type="inferred from homology"/>
<dbReference type="PANTHER" id="PTHR33992">
    <property type="entry name" value="RIBONUCLEASE P PROTEIN COMPONENT"/>
    <property type="match status" value="1"/>
</dbReference>
<evidence type="ECO:0000256" key="6">
    <source>
        <dbReference type="ARBA" id="ARBA00022884"/>
    </source>
</evidence>
<evidence type="ECO:0000256" key="4">
    <source>
        <dbReference type="ARBA" id="ARBA00022759"/>
    </source>
</evidence>
<keyword evidence="3 7" id="KW-0540">Nuclease</keyword>
<evidence type="ECO:0000313" key="10">
    <source>
        <dbReference type="Proteomes" id="UP000198796"/>
    </source>
</evidence>
<comment type="catalytic activity">
    <reaction evidence="7">
        <text>Endonucleolytic cleavage of RNA, removing 5'-extranucleotides from tRNA precursor.</text>
        <dbReference type="EC" id="3.1.26.5"/>
    </reaction>
</comment>
<dbReference type="InterPro" id="IPR000100">
    <property type="entry name" value="RNase_P"/>
</dbReference>
<dbReference type="Gene3D" id="3.30.230.10">
    <property type="match status" value="1"/>
</dbReference>
<gene>
    <name evidence="7" type="primary">rnpA</name>
    <name evidence="9" type="ORF">SAMN05421688_2273</name>
</gene>
<dbReference type="PROSITE" id="PS00648">
    <property type="entry name" value="RIBONUCLEASE_P"/>
    <property type="match status" value="1"/>
</dbReference>
<dbReference type="GO" id="GO:0001682">
    <property type="term" value="P:tRNA 5'-leader removal"/>
    <property type="evidence" value="ECO:0007669"/>
    <property type="project" value="UniProtKB-UniRule"/>
</dbReference>
<reference evidence="9 10" key="1">
    <citation type="submission" date="2016-10" db="EMBL/GenBank/DDBJ databases">
        <authorList>
            <person name="de Groot N.N."/>
        </authorList>
    </citation>
    <scope>NUCLEOTIDE SEQUENCE [LARGE SCALE GENOMIC DNA]</scope>
    <source>
        <strain evidence="9 10">DSM 29316</strain>
    </source>
</reference>
<dbReference type="Pfam" id="PF00825">
    <property type="entry name" value="Ribonuclease_P"/>
    <property type="match status" value="1"/>
</dbReference>
<sequence length="124" mass="13725">MSTAGMMPPAASACPKIIQNRADFLLAARARKQGSAAMMVQGRDRMDGDPAIRMGFTCSKKVGNAVARNRAKRRLREVARSTLPELGRPGWDYVLIGRKDVTASRPFHLLLDDMRYTLRKLHGG</sequence>
<dbReference type="GO" id="GO:0000049">
    <property type="term" value="F:tRNA binding"/>
    <property type="evidence" value="ECO:0007669"/>
    <property type="project" value="UniProtKB-UniRule"/>
</dbReference>
<comment type="function">
    <text evidence="1 7">RNaseP catalyzes the removal of the 5'-leader sequence from pre-tRNA to produce the mature 5'-terminus. It can also cleave other RNA substrates such as 4.5S RNA. The protein component plays an auxiliary but essential role in vivo by binding to the 5'-leader sequence and broadening the substrate specificity of the ribozyme.</text>
</comment>
<evidence type="ECO:0000256" key="5">
    <source>
        <dbReference type="ARBA" id="ARBA00022801"/>
    </source>
</evidence>
<organism evidence="9 10">
    <name type="scientific">Poseidonocella pacifica</name>
    <dbReference type="NCBI Taxonomy" id="871651"/>
    <lineage>
        <taxon>Bacteria</taxon>
        <taxon>Pseudomonadati</taxon>
        <taxon>Pseudomonadota</taxon>
        <taxon>Alphaproteobacteria</taxon>
        <taxon>Rhodobacterales</taxon>
        <taxon>Roseobacteraceae</taxon>
        <taxon>Poseidonocella</taxon>
    </lineage>
</organism>
<dbReference type="AlphaFoldDB" id="A0A1I0XJ29"/>
<protein>
    <recommendedName>
        <fullName evidence="7 8">Ribonuclease P protein component</fullName>
        <shortName evidence="7">RNase P protein</shortName>
        <shortName evidence="7">RNaseP protein</shortName>
        <ecNumber evidence="7 8">3.1.26.5</ecNumber>
    </recommendedName>
    <alternativeName>
        <fullName evidence="7">Protein C5</fullName>
    </alternativeName>
</protein>
<comment type="subunit">
    <text evidence="7">Consists of a catalytic RNA component (M1 or rnpB) and a protein subunit.</text>
</comment>
<dbReference type="InterPro" id="IPR020568">
    <property type="entry name" value="Ribosomal_Su5_D2-typ_SF"/>
</dbReference>
<evidence type="ECO:0000313" key="9">
    <source>
        <dbReference type="EMBL" id="SFB00320.1"/>
    </source>
</evidence>
<keyword evidence="6 7" id="KW-0694">RNA-binding</keyword>
<dbReference type="GO" id="GO:0030677">
    <property type="term" value="C:ribonuclease P complex"/>
    <property type="evidence" value="ECO:0007669"/>
    <property type="project" value="TreeGrafter"/>
</dbReference>
<dbReference type="EC" id="3.1.26.5" evidence="7 8"/>
<evidence type="ECO:0000256" key="3">
    <source>
        <dbReference type="ARBA" id="ARBA00022722"/>
    </source>
</evidence>
<evidence type="ECO:0000256" key="2">
    <source>
        <dbReference type="ARBA" id="ARBA00022694"/>
    </source>
</evidence>
<name>A0A1I0XJ29_9RHOB</name>
<dbReference type="Proteomes" id="UP000198796">
    <property type="component" value="Unassembled WGS sequence"/>
</dbReference>
<comment type="similarity">
    <text evidence="7">Belongs to the RnpA family.</text>
</comment>
<keyword evidence="2 7" id="KW-0819">tRNA processing</keyword>
<accession>A0A1I0XJ29</accession>